<dbReference type="STRING" id="879819.A0A0J0XYK0"/>
<dbReference type="EMBL" id="KQ087178">
    <property type="protein sequence ID" value="KLT46123.1"/>
    <property type="molecule type" value="Genomic_DNA"/>
</dbReference>
<dbReference type="GO" id="GO:0005634">
    <property type="term" value="C:nucleus"/>
    <property type="evidence" value="ECO:0007669"/>
    <property type="project" value="TreeGrafter"/>
</dbReference>
<dbReference type="GO" id="GO:0000307">
    <property type="term" value="C:cyclin-dependent protein kinase holoenzyme complex"/>
    <property type="evidence" value="ECO:0007669"/>
    <property type="project" value="TreeGrafter"/>
</dbReference>
<dbReference type="Pfam" id="PF00134">
    <property type="entry name" value="Cyclin_N"/>
    <property type="match status" value="1"/>
</dbReference>
<dbReference type="RefSeq" id="XP_018282614.1">
    <property type="nucleotide sequence ID" value="XM_018421726.1"/>
</dbReference>
<dbReference type="Gene3D" id="1.10.472.10">
    <property type="entry name" value="Cyclin-like"/>
    <property type="match status" value="1"/>
</dbReference>
<feature type="region of interest" description="Disordered" evidence="1">
    <location>
        <begin position="257"/>
        <end position="290"/>
    </location>
</feature>
<dbReference type="InterPro" id="IPR006671">
    <property type="entry name" value="Cyclin_N"/>
</dbReference>
<dbReference type="OrthoDB" id="10250320at2759"/>
<dbReference type="GO" id="GO:0016538">
    <property type="term" value="F:cyclin-dependent protein serine/threonine kinase regulator activity"/>
    <property type="evidence" value="ECO:0007669"/>
    <property type="project" value="TreeGrafter"/>
</dbReference>
<dbReference type="GO" id="GO:0019901">
    <property type="term" value="F:protein kinase binding"/>
    <property type="evidence" value="ECO:0007669"/>
    <property type="project" value="InterPro"/>
</dbReference>
<reference evidence="3 4" key="1">
    <citation type="submission" date="2015-03" db="EMBL/GenBank/DDBJ databases">
        <title>Genomics and transcriptomics of the oil-accumulating basidiomycete yeast T. oleaginosus allow insights into substrate utilization and the diverse evolutionary trajectories of mating systems in fungi.</title>
        <authorList>
            <consortium name="DOE Joint Genome Institute"/>
            <person name="Kourist R."/>
            <person name="Kracht O."/>
            <person name="Bracharz F."/>
            <person name="Lipzen A."/>
            <person name="Nolan M."/>
            <person name="Ohm R."/>
            <person name="Grigoriev I."/>
            <person name="Sun S."/>
            <person name="Heitman J."/>
            <person name="Bruck T."/>
            <person name="Nowrousian M."/>
        </authorList>
    </citation>
    <scope>NUCLEOTIDE SEQUENCE [LARGE SCALE GENOMIC DNA]</scope>
    <source>
        <strain evidence="3 4">IBC0246</strain>
    </source>
</reference>
<keyword evidence="4" id="KW-1185">Reference proteome</keyword>
<sequence length="366" mass="40146">MFASPCSPPLSAELVSSYPSGTPRFTPASPVFEDRVHPASLDLCGEHDPRLLEFIRSDVSHELIEFLSRTTTSIIASSTSIDPKTIQRTDGNFPSLTTFIAVVCEQSNVQVSTLIATIVYLERLRTRLPRVAKGLPCTRHRVFLATLICAAKYLNDSSPKNKHWCRYAQMFSQAEVNLMEKQLLFLLDYNLAITEDEVVRCSEHFLSRYTFEIPEPELPPTPVSACSLPVTPRLPSGHILAPEAAVAHKSSAYEHYDEAPGLDRSDSTSSFGSEGPRTPRSTESSPSPELVSAARISRAVVAAVHLQRPLPAALAYEKRSHSAIQIADPSESPLSAAASAGAAAKETRDSIVRRLFGRRREDYTVA</sequence>
<dbReference type="InterPro" id="IPR013922">
    <property type="entry name" value="Cyclin_PHO80-like"/>
</dbReference>
<organism evidence="3 4">
    <name type="scientific">Cutaneotrichosporon oleaginosum</name>
    <dbReference type="NCBI Taxonomy" id="879819"/>
    <lineage>
        <taxon>Eukaryota</taxon>
        <taxon>Fungi</taxon>
        <taxon>Dikarya</taxon>
        <taxon>Basidiomycota</taxon>
        <taxon>Agaricomycotina</taxon>
        <taxon>Tremellomycetes</taxon>
        <taxon>Trichosporonales</taxon>
        <taxon>Trichosporonaceae</taxon>
        <taxon>Cutaneotrichosporon</taxon>
    </lineage>
</organism>
<feature type="compositionally biased region" description="Low complexity" evidence="1">
    <location>
        <begin position="276"/>
        <end position="290"/>
    </location>
</feature>
<evidence type="ECO:0000313" key="4">
    <source>
        <dbReference type="Proteomes" id="UP000053611"/>
    </source>
</evidence>
<dbReference type="InterPro" id="IPR036915">
    <property type="entry name" value="Cyclin-like_sf"/>
</dbReference>
<dbReference type="CDD" id="cd20557">
    <property type="entry name" value="CYCLIN_ScPCL1-like"/>
    <property type="match status" value="1"/>
</dbReference>
<protein>
    <recommendedName>
        <fullName evidence="2">Cyclin N-terminal domain-containing protein</fullName>
    </recommendedName>
</protein>
<dbReference type="PANTHER" id="PTHR15615">
    <property type="match status" value="1"/>
</dbReference>
<evidence type="ECO:0000259" key="2">
    <source>
        <dbReference type="Pfam" id="PF00134"/>
    </source>
</evidence>
<proteinExistence type="predicted"/>
<dbReference type="AlphaFoldDB" id="A0A0J0XYK0"/>
<evidence type="ECO:0000256" key="1">
    <source>
        <dbReference type="SAM" id="MobiDB-lite"/>
    </source>
</evidence>
<feature type="compositionally biased region" description="Basic and acidic residues" evidence="1">
    <location>
        <begin position="257"/>
        <end position="266"/>
    </location>
</feature>
<evidence type="ECO:0000313" key="3">
    <source>
        <dbReference type="EMBL" id="KLT46123.1"/>
    </source>
</evidence>
<gene>
    <name evidence="3" type="ORF">CC85DRAFT_281765</name>
</gene>
<dbReference type="GeneID" id="28982329"/>
<dbReference type="Proteomes" id="UP000053611">
    <property type="component" value="Unassembled WGS sequence"/>
</dbReference>
<name>A0A0J0XYK0_9TREE</name>
<accession>A0A0J0XYK0</accession>
<dbReference type="PANTHER" id="PTHR15615:SF10">
    <property type="entry name" value="PHO85 CYCLIN-2-RELATED"/>
    <property type="match status" value="1"/>
</dbReference>
<dbReference type="SUPFAM" id="SSF47954">
    <property type="entry name" value="Cyclin-like"/>
    <property type="match status" value="1"/>
</dbReference>
<feature type="domain" description="Cyclin N-terminal" evidence="2">
    <location>
        <begin position="88"/>
        <end position="191"/>
    </location>
</feature>